<dbReference type="HAMAP" id="MF_00675">
    <property type="entry name" value="UxaC"/>
    <property type="match status" value="1"/>
</dbReference>
<dbReference type="PANTHER" id="PTHR30068:SF4">
    <property type="entry name" value="URONATE ISOMERASE"/>
    <property type="match status" value="1"/>
</dbReference>
<dbReference type="RefSeq" id="WP_069664733.1">
    <property type="nucleotide sequence ID" value="NZ_JBHUJJ010000001.1"/>
</dbReference>
<dbReference type="PATRIC" id="fig|332950.4.peg.1806"/>
<dbReference type="Proteomes" id="UP000095094">
    <property type="component" value="Unassembled WGS sequence"/>
</dbReference>
<accession>A0A1E5GBB1</accession>
<evidence type="ECO:0000256" key="4">
    <source>
        <dbReference type="ARBA" id="ARBA00012546"/>
    </source>
</evidence>
<comment type="pathway">
    <text evidence="2 7">Carbohydrate metabolism; pentose and glucuronate interconversion.</text>
</comment>
<dbReference type="UniPathway" id="UPA00246"/>
<dbReference type="EC" id="5.3.1.12" evidence="4 7"/>
<dbReference type="PANTHER" id="PTHR30068">
    <property type="entry name" value="URONATE ISOMERASE"/>
    <property type="match status" value="1"/>
</dbReference>
<dbReference type="InterPro" id="IPR003766">
    <property type="entry name" value="Uronate_isomerase"/>
</dbReference>
<keyword evidence="6 7" id="KW-0413">Isomerase</keyword>
<reference evidence="9" key="1">
    <citation type="submission" date="2016-09" db="EMBL/GenBank/DDBJ databases">
        <authorList>
            <person name="Gulvik C.A."/>
        </authorList>
    </citation>
    <scope>NUCLEOTIDE SEQUENCE [LARGE SCALE GENOMIC DNA]</scope>
    <source>
        <strain evidence="9">LMG 8895</strain>
    </source>
</reference>
<dbReference type="SUPFAM" id="SSF51556">
    <property type="entry name" value="Metallo-dependent hydrolases"/>
    <property type="match status" value="1"/>
</dbReference>
<dbReference type="Gene3D" id="3.20.20.140">
    <property type="entry name" value="Metal-dependent hydrolases"/>
    <property type="match status" value="1"/>
</dbReference>
<proteinExistence type="inferred from homology"/>
<evidence type="ECO:0000256" key="7">
    <source>
        <dbReference type="HAMAP-Rule" id="MF_00675"/>
    </source>
</evidence>
<dbReference type="AlphaFoldDB" id="A0A1E5GBB1"/>
<comment type="catalytic activity">
    <reaction evidence="1 7">
        <text>D-glucuronate = D-fructuronate</text>
        <dbReference type="Rhea" id="RHEA:13049"/>
        <dbReference type="ChEBI" id="CHEBI:58720"/>
        <dbReference type="ChEBI" id="CHEBI:59863"/>
        <dbReference type="EC" id="5.3.1.12"/>
    </reaction>
</comment>
<protein>
    <recommendedName>
        <fullName evidence="5 7">Uronate isomerase</fullName>
        <ecNumber evidence="4 7">5.3.1.12</ecNumber>
    </recommendedName>
    <alternativeName>
        <fullName evidence="7">Glucuronate isomerase</fullName>
    </alternativeName>
    <alternativeName>
        <fullName evidence="7">Uronic isomerase</fullName>
    </alternativeName>
</protein>
<dbReference type="Gene3D" id="1.10.2020.10">
    <property type="entry name" value="uronate isomerase, domain 2, chain A"/>
    <property type="match status" value="1"/>
</dbReference>
<evidence type="ECO:0000313" key="8">
    <source>
        <dbReference type="EMBL" id="OEG09979.1"/>
    </source>
</evidence>
<gene>
    <name evidence="7" type="primary">uxaC</name>
    <name evidence="8" type="ORF">BCR25_09745</name>
</gene>
<dbReference type="OrthoDB" id="9766564at2"/>
<dbReference type="Pfam" id="PF02614">
    <property type="entry name" value="UxaC"/>
    <property type="match status" value="1"/>
</dbReference>
<comment type="caution">
    <text evidence="8">The sequence shown here is derived from an EMBL/GenBank/DDBJ whole genome shotgun (WGS) entry which is preliminary data.</text>
</comment>
<evidence type="ECO:0000256" key="3">
    <source>
        <dbReference type="ARBA" id="ARBA00008397"/>
    </source>
</evidence>
<dbReference type="GO" id="GO:0042840">
    <property type="term" value="P:D-glucuronate catabolic process"/>
    <property type="evidence" value="ECO:0007669"/>
    <property type="project" value="TreeGrafter"/>
</dbReference>
<dbReference type="EMBL" id="MIJY01000044">
    <property type="protein sequence ID" value="OEG09979.1"/>
    <property type="molecule type" value="Genomic_DNA"/>
</dbReference>
<dbReference type="InterPro" id="IPR032466">
    <property type="entry name" value="Metal_Hydrolase"/>
</dbReference>
<comment type="catalytic activity">
    <reaction evidence="7">
        <text>aldehydo-D-galacturonate = keto-D-tagaturonate</text>
        <dbReference type="Rhea" id="RHEA:27702"/>
        <dbReference type="ChEBI" id="CHEBI:12952"/>
        <dbReference type="ChEBI" id="CHEBI:17886"/>
    </reaction>
</comment>
<evidence type="ECO:0000256" key="6">
    <source>
        <dbReference type="ARBA" id="ARBA00023235"/>
    </source>
</evidence>
<organism evidence="8 9">
    <name type="scientific">Enterococcus termitis</name>
    <dbReference type="NCBI Taxonomy" id="332950"/>
    <lineage>
        <taxon>Bacteria</taxon>
        <taxon>Bacillati</taxon>
        <taxon>Bacillota</taxon>
        <taxon>Bacilli</taxon>
        <taxon>Lactobacillales</taxon>
        <taxon>Enterococcaceae</taxon>
        <taxon>Enterococcus</taxon>
    </lineage>
</organism>
<evidence type="ECO:0000256" key="1">
    <source>
        <dbReference type="ARBA" id="ARBA00001165"/>
    </source>
</evidence>
<evidence type="ECO:0000313" key="9">
    <source>
        <dbReference type="Proteomes" id="UP000095094"/>
    </source>
</evidence>
<dbReference type="NCBIfam" id="NF002794">
    <property type="entry name" value="PRK02925.1"/>
    <property type="match status" value="1"/>
</dbReference>
<evidence type="ECO:0000256" key="5">
    <source>
        <dbReference type="ARBA" id="ARBA00020555"/>
    </source>
</evidence>
<keyword evidence="9" id="KW-1185">Reference proteome</keyword>
<comment type="similarity">
    <text evidence="3 7">Belongs to the metallo-dependent hydrolases superfamily. Uronate isomerase family.</text>
</comment>
<dbReference type="GO" id="GO:0019698">
    <property type="term" value="P:D-galacturonate catabolic process"/>
    <property type="evidence" value="ECO:0007669"/>
    <property type="project" value="TreeGrafter"/>
</dbReference>
<evidence type="ECO:0000256" key="2">
    <source>
        <dbReference type="ARBA" id="ARBA00004892"/>
    </source>
</evidence>
<name>A0A1E5GBB1_9ENTE</name>
<sequence>MFLNEDFLFKNEWAKKLFHGYAEQQPIIDYHCHLEPKEIYENKHFENLTKIWLNKDGVGDHYKWRLMRANGVPEELISGNGTDFDKFLAFVKTIEKAYGNPVYEWSHLELKRYFNIDLVIKEENATLIWERANELLKQPSFKPKALINAMNVQLIATTDDPISELNYHRLLKNEEQINGFKVVPTFRPDKIMSISDSSFSDYVALLGECAKLSIKNLSDLEQALNERISYFHDLNGRLADHGLNNFYYSDSDYDTVNDIFINALDNKAISDSDRSNYQSYLQLYLMSIYKKRNWTMQLHMNVFRNASQLNFDLIGANSGFDSIGDQTEITGNLKRLYAAAEKKGSVPKSIWYSLNQNNWLELATLMGSFQGGSQQKIQLGCAWWFNDTYDGMRKQLTVFSQQSLLGNFVGMLTDSRSFLSYPRHEYFRRILCQLLGEWINEGRLPDNEEEIGAVVQNISYHNAEHYFGFFDTSSD</sequence>
<dbReference type="GO" id="GO:0008880">
    <property type="term" value="F:glucuronate isomerase activity"/>
    <property type="evidence" value="ECO:0007669"/>
    <property type="project" value="UniProtKB-UniRule"/>
</dbReference>